<reference evidence="2" key="1">
    <citation type="journal article" date="2019" name="Int. J. Syst. Evol. Microbiol.">
        <title>The Global Catalogue of Microorganisms (GCM) 10K type strain sequencing project: providing services to taxonomists for standard genome sequencing and annotation.</title>
        <authorList>
            <consortium name="The Broad Institute Genomics Platform"/>
            <consortium name="The Broad Institute Genome Sequencing Center for Infectious Disease"/>
            <person name="Wu L."/>
            <person name="Ma J."/>
        </authorList>
    </citation>
    <scope>NUCLEOTIDE SEQUENCE [LARGE SCALE GENOMIC DNA]</scope>
    <source>
        <strain evidence="2">NBRC 112299</strain>
    </source>
</reference>
<dbReference type="Gene3D" id="3.40.109.10">
    <property type="entry name" value="NADH Oxidase"/>
    <property type="match status" value="1"/>
</dbReference>
<evidence type="ECO:0000313" key="2">
    <source>
        <dbReference type="Proteomes" id="UP001157125"/>
    </source>
</evidence>
<comment type="caution">
    <text evidence="1">The sequence shown here is derived from an EMBL/GenBank/DDBJ whole genome shotgun (WGS) entry which is preliminary data.</text>
</comment>
<sequence length="205" mass="22535">MPEADLAAVAAEASAAGHTFGATSDPGQVASIIRVNQETLFDDLRHDAVHAEIMEWLRFSEREAVDRGDGLSAATMLIPGRILRFAMGHRGLWEAPVIGALIRAVYLRTMRGVTQVAWWSGPFATPADYVAAGRLFLKAWIHLTERGVSLHPFGTVITNPRSHARFVDLVDADESGGRMAWMLVRLGYAKEPPLAHRRPLEEMLA</sequence>
<organism evidence="1 2">
    <name type="scientific">Demequina litorisediminis</name>
    <dbReference type="NCBI Taxonomy" id="1849022"/>
    <lineage>
        <taxon>Bacteria</taxon>
        <taxon>Bacillati</taxon>
        <taxon>Actinomycetota</taxon>
        <taxon>Actinomycetes</taxon>
        <taxon>Micrococcales</taxon>
        <taxon>Demequinaceae</taxon>
        <taxon>Demequina</taxon>
    </lineage>
</organism>
<gene>
    <name evidence="1" type="ORF">GCM10025876_03010</name>
</gene>
<name>A0ABQ6IAC4_9MICO</name>
<evidence type="ECO:0000313" key="1">
    <source>
        <dbReference type="EMBL" id="GMA34097.1"/>
    </source>
</evidence>
<dbReference type="InterPro" id="IPR000415">
    <property type="entry name" value="Nitroreductase-like"/>
</dbReference>
<protein>
    <recommendedName>
        <fullName evidence="3">Nitroreductase domain-containing protein</fullName>
    </recommendedName>
</protein>
<accession>A0ABQ6IAC4</accession>
<keyword evidence="2" id="KW-1185">Reference proteome</keyword>
<dbReference type="Proteomes" id="UP001157125">
    <property type="component" value="Unassembled WGS sequence"/>
</dbReference>
<evidence type="ECO:0008006" key="3">
    <source>
        <dbReference type="Google" id="ProtNLM"/>
    </source>
</evidence>
<dbReference type="EMBL" id="BSUN01000001">
    <property type="protein sequence ID" value="GMA34097.1"/>
    <property type="molecule type" value="Genomic_DNA"/>
</dbReference>
<proteinExistence type="predicted"/>